<reference evidence="1 2" key="1">
    <citation type="submission" date="2020-08" db="EMBL/GenBank/DDBJ databases">
        <authorList>
            <person name="Mo P."/>
        </authorList>
    </citation>
    <scope>NUCLEOTIDE SEQUENCE [LARGE SCALE GENOMIC DNA]</scope>
    <source>
        <strain evidence="1 2">CGMCC 4.1532</strain>
    </source>
</reference>
<organism evidence="1 2">
    <name type="scientific">Pseudonocardia petroleophila</name>
    <dbReference type="NCBI Taxonomy" id="37331"/>
    <lineage>
        <taxon>Bacteria</taxon>
        <taxon>Bacillati</taxon>
        <taxon>Actinomycetota</taxon>
        <taxon>Actinomycetes</taxon>
        <taxon>Pseudonocardiales</taxon>
        <taxon>Pseudonocardiaceae</taxon>
        <taxon>Pseudonocardia</taxon>
    </lineage>
</organism>
<dbReference type="RefSeq" id="WP_185720747.1">
    <property type="nucleotide sequence ID" value="NZ_BAAAWI010000001.1"/>
</dbReference>
<accession>A0A7G7MMB1</accession>
<sequence>MKNRRLVLLMRRRIRRILGQCVGTSIITDIDAAGRQIFPTSVLPVTSRSFVYSDAGEPVLLSPQGSPSRVRLIALDEDPPMVDLGTETGVGHLTSDEPGSGDIFATRGERIVRLNLSPPGTTVIHNVGRPVLALAAAGDGAFAAILAGGNVLPFIITADGQLRQLWNTGDVPGFFPTTLAVRGDRVFVGGWRFLGSVYTGVVVSIPRTGGGPGLIRTVAELGTGTFEGSDLAASDRDYRQPAAMVFLDDDLVIASAALLSSSLPGAPERSHLLRIVLTATGVEQARSEIPVEVPDNYVNVTDMAELDGQLFLVDSRRRSTRPETLDSQGRFLSGRLLRVCPD</sequence>
<evidence type="ECO:0000313" key="1">
    <source>
        <dbReference type="EMBL" id="QNG53922.1"/>
    </source>
</evidence>
<protein>
    <submittedName>
        <fullName evidence="1">Uncharacterized protein</fullName>
    </submittedName>
</protein>
<dbReference type="KEGG" id="ppel:H6H00_08405"/>
<evidence type="ECO:0000313" key="2">
    <source>
        <dbReference type="Proteomes" id="UP000515728"/>
    </source>
</evidence>
<keyword evidence="2" id="KW-1185">Reference proteome</keyword>
<proteinExistence type="predicted"/>
<dbReference type="EMBL" id="CP060131">
    <property type="protein sequence ID" value="QNG53922.1"/>
    <property type="molecule type" value="Genomic_DNA"/>
</dbReference>
<gene>
    <name evidence="1" type="ORF">H6H00_08405</name>
</gene>
<dbReference type="AlphaFoldDB" id="A0A7G7MMB1"/>
<dbReference type="Proteomes" id="UP000515728">
    <property type="component" value="Chromosome"/>
</dbReference>
<name>A0A7G7MMB1_9PSEU</name>